<evidence type="ECO:0000259" key="1">
    <source>
        <dbReference type="Pfam" id="PF26115"/>
    </source>
</evidence>
<dbReference type="eggNOG" id="ENOG502ZKFM">
    <property type="taxonomic scope" value="Bacteria"/>
</dbReference>
<dbReference type="RefSeq" id="WP_021623070.1">
    <property type="nucleotide sequence ID" value="NZ_KE952846.1"/>
</dbReference>
<protein>
    <recommendedName>
        <fullName evidence="1">GAPS4 PD-(D/E)XK nuclease domain-containing protein</fullName>
    </recommendedName>
</protein>
<keyword evidence="3" id="KW-1185">Reference proteome</keyword>
<evidence type="ECO:0000313" key="2">
    <source>
        <dbReference type="EMBL" id="ERI11808.1"/>
    </source>
</evidence>
<dbReference type="HOGENOM" id="CLU_073567_0_0_9"/>
<dbReference type="GeneID" id="92840406"/>
<feature type="domain" description="GAPS4 PD-(D/E)XK nuclease" evidence="1">
    <location>
        <begin position="3"/>
        <end position="171"/>
    </location>
</feature>
<dbReference type="Pfam" id="PF26115">
    <property type="entry name" value="PDDEXK_GAPS4"/>
    <property type="match status" value="1"/>
</dbReference>
<reference evidence="2 3" key="1">
    <citation type="submission" date="2013-08" db="EMBL/GenBank/DDBJ databases">
        <authorList>
            <person name="Weinstock G."/>
            <person name="Sodergren E."/>
            <person name="Wylie T."/>
            <person name="Fulton L."/>
            <person name="Fulton R."/>
            <person name="Fronick C."/>
            <person name="O'Laughlin M."/>
            <person name="Godfrey J."/>
            <person name="Miner T."/>
            <person name="Herter B."/>
            <person name="Appelbaum E."/>
            <person name="Cordes M."/>
            <person name="Lek S."/>
            <person name="Wollam A."/>
            <person name="Pepin K.H."/>
            <person name="Palsikar V.B."/>
            <person name="Mitreva M."/>
            <person name="Wilson R.K."/>
        </authorList>
    </citation>
    <scope>NUCLEOTIDE SEQUENCE [LARGE SCALE GENOMIC DNA]</scope>
    <source>
        <strain evidence="2 3">ATCC 12856</strain>
    </source>
</reference>
<gene>
    <name evidence="2" type="ORF">HMPREF0083_00092</name>
</gene>
<organism evidence="2 3">
    <name type="scientific">Aneurinibacillus aneurinilyticus ATCC 12856</name>
    <dbReference type="NCBI Taxonomy" id="649747"/>
    <lineage>
        <taxon>Bacteria</taxon>
        <taxon>Bacillati</taxon>
        <taxon>Bacillota</taxon>
        <taxon>Bacilli</taxon>
        <taxon>Bacillales</taxon>
        <taxon>Paenibacillaceae</taxon>
        <taxon>Aneurinibacillus group</taxon>
        <taxon>Aneurinibacillus</taxon>
    </lineage>
</organism>
<name>U1XB95_ANEAE</name>
<dbReference type="PATRIC" id="fig|649747.3.peg.80"/>
<dbReference type="AlphaFoldDB" id="U1XB95"/>
<evidence type="ECO:0000313" key="3">
    <source>
        <dbReference type="Proteomes" id="UP000016511"/>
    </source>
</evidence>
<accession>U1XB95</accession>
<proteinExistence type="predicted"/>
<dbReference type="STRING" id="649747.HMPREF0083_00092"/>
<dbReference type="Proteomes" id="UP000016511">
    <property type="component" value="Unassembled WGS sequence"/>
</dbReference>
<comment type="caution">
    <text evidence="2">The sequence shown here is derived from an EMBL/GenBank/DDBJ whole genome shotgun (WGS) entry which is preliminary data.</text>
</comment>
<dbReference type="InterPro" id="IPR058873">
    <property type="entry name" value="PDDEXK_GAPS4"/>
</dbReference>
<dbReference type="EMBL" id="AWSJ01000007">
    <property type="protein sequence ID" value="ERI11808.1"/>
    <property type="molecule type" value="Genomic_DNA"/>
</dbReference>
<sequence length="315" mass="36302">MPGEKSKSSGEFGEKIVNKILKLIGWVDLRKGVDIDCCEGEKHKNGKNERKTHGIDYLFSYECPLCNNTQEDILISVKHTTNKYPAKPTNQFKEYLIDIAKTLECFPHDNEYGNQSINPSLYEARFNVSGVIFWLSNHQDDKDEGIIEKISDFRLGQEIEYGPVYLVDNKRANFLLKVINYVTSKYSENFRFVYPSTGYNNADILKKNSSGRILPVQYINSSILPIRIDEQDKGGTLLLFVNEEFDEWRLKRLIGLSHFLTEGWGDKKIILFPDYNDLEHSNIVSNVKQLFADGNFREKVMVKSFSLDLQTLGEE</sequence>